<dbReference type="SUPFAM" id="SSF55804">
    <property type="entry name" value="Phoshotransferase/anion transport protein"/>
    <property type="match status" value="1"/>
</dbReference>
<dbReference type="InterPro" id="IPR002178">
    <property type="entry name" value="PTS_EIIA_type-2_dom"/>
</dbReference>
<evidence type="ECO:0000256" key="3">
    <source>
        <dbReference type="ARBA" id="ARBA00022490"/>
    </source>
</evidence>
<dbReference type="InterPro" id="IPR051351">
    <property type="entry name" value="Ascorbate-PTS_EIIA_comp"/>
</dbReference>
<evidence type="ECO:0000256" key="10">
    <source>
        <dbReference type="ARBA" id="ARBA00042072"/>
    </source>
</evidence>
<keyword evidence="3" id="KW-0963">Cytoplasm</keyword>
<dbReference type="RefSeq" id="WP_119531619.1">
    <property type="nucleotide sequence ID" value="NZ_JBHSSP010000006.1"/>
</dbReference>
<dbReference type="AlphaFoldDB" id="A0A3A1YIP1"/>
<reference evidence="12 13" key="1">
    <citation type="submission" date="2017-08" db="EMBL/GenBank/DDBJ databases">
        <title>Reclassification of Bisgaard taxon 37 and 44.</title>
        <authorList>
            <person name="Christensen H."/>
        </authorList>
    </citation>
    <scope>NUCLEOTIDE SEQUENCE [LARGE SCALE GENOMIC DNA]</scope>
    <source>
        <strain evidence="12 13">111</strain>
    </source>
</reference>
<keyword evidence="5" id="KW-0808">Transferase</keyword>
<accession>A0A3A1YIP1</accession>
<feature type="domain" description="PTS EIIA type-2" evidence="11">
    <location>
        <begin position="8"/>
        <end position="152"/>
    </location>
</feature>
<keyword evidence="13" id="KW-1185">Reference proteome</keyword>
<protein>
    <recommendedName>
        <fullName evidence="9">Ascorbate-specific PTS system EIIA component</fullName>
    </recommendedName>
    <alternativeName>
        <fullName evidence="10">Ascorbate-specific phosphotransferase enzyme IIA component</fullName>
    </alternativeName>
</protein>
<dbReference type="OrthoDB" id="1634238at2"/>
<evidence type="ECO:0000256" key="2">
    <source>
        <dbReference type="ARBA" id="ARBA00022448"/>
    </source>
</evidence>
<dbReference type="EMBL" id="NRJG01000087">
    <property type="protein sequence ID" value="RIY37461.1"/>
    <property type="molecule type" value="Genomic_DNA"/>
</dbReference>
<dbReference type="PROSITE" id="PS00372">
    <property type="entry name" value="PTS_EIIA_TYPE_2_HIS"/>
    <property type="match status" value="1"/>
</dbReference>
<evidence type="ECO:0000313" key="12">
    <source>
        <dbReference type="EMBL" id="RIY37461.1"/>
    </source>
</evidence>
<evidence type="ECO:0000256" key="1">
    <source>
        <dbReference type="ARBA" id="ARBA00004496"/>
    </source>
</evidence>
<evidence type="ECO:0000256" key="7">
    <source>
        <dbReference type="ARBA" id="ARBA00022777"/>
    </source>
</evidence>
<evidence type="ECO:0000313" key="13">
    <source>
        <dbReference type="Proteomes" id="UP000265916"/>
    </source>
</evidence>
<evidence type="ECO:0000256" key="6">
    <source>
        <dbReference type="ARBA" id="ARBA00022683"/>
    </source>
</evidence>
<comment type="subcellular location">
    <subcellularLocation>
        <location evidence="1">Cytoplasm</location>
    </subcellularLocation>
</comment>
<dbReference type="PROSITE" id="PS51094">
    <property type="entry name" value="PTS_EIIA_TYPE_2"/>
    <property type="match status" value="1"/>
</dbReference>
<dbReference type="PANTHER" id="PTHR36203:SF1">
    <property type="entry name" value="ASCORBATE-SPECIFIC PTS SYSTEM EIIA COMPONENT"/>
    <property type="match status" value="1"/>
</dbReference>
<evidence type="ECO:0000259" key="11">
    <source>
        <dbReference type="PROSITE" id="PS51094"/>
    </source>
</evidence>
<dbReference type="Proteomes" id="UP000265916">
    <property type="component" value="Unassembled WGS sequence"/>
</dbReference>
<keyword evidence="6" id="KW-0598">Phosphotransferase system</keyword>
<evidence type="ECO:0000256" key="8">
    <source>
        <dbReference type="ARBA" id="ARBA00037387"/>
    </source>
</evidence>
<evidence type="ECO:0000256" key="9">
    <source>
        <dbReference type="ARBA" id="ARBA00041175"/>
    </source>
</evidence>
<keyword evidence="7" id="KW-0418">Kinase</keyword>
<comment type="caution">
    <text evidence="12">The sequence shown here is derived from an EMBL/GenBank/DDBJ whole genome shotgun (WGS) entry which is preliminary data.</text>
</comment>
<dbReference type="InterPro" id="IPR016152">
    <property type="entry name" value="PTrfase/Anion_transptr"/>
</dbReference>
<name>A0A3A1YIP1_9GAMM</name>
<dbReference type="GO" id="GO:0016301">
    <property type="term" value="F:kinase activity"/>
    <property type="evidence" value="ECO:0007669"/>
    <property type="project" value="UniProtKB-KW"/>
</dbReference>
<evidence type="ECO:0000256" key="5">
    <source>
        <dbReference type="ARBA" id="ARBA00022679"/>
    </source>
</evidence>
<keyword evidence="2" id="KW-0813">Transport</keyword>
<keyword evidence="4" id="KW-0597">Phosphoprotein</keyword>
<dbReference type="GO" id="GO:0009401">
    <property type="term" value="P:phosphoenolpyruvate-dependent sugar phosphotransferase system"/>
    <property type="evidence" value="ECO:0007669"/>
    <property type="project" value="UniProtKB-KW"/>
</dbReference>
<dbReference type="PANTHER" id="PTHR36203">
    <property type="entry name" value="ASCORBATE-SPECIFIC PTS SYSTEM EIIA COMPONENT"/>
    <property type="match status" value="1"/>
</dbReference>
<dbReference type="Pfam" id="PF00359">
    <property type="entry name" value="PTS_EIIA_2"/>
    <property type="match status" value="1"/>
</dbReference>
<gene>
    <name evidence="12" type="ORF">CKF58_05055</name>
</gene>
<dbReference type="Gene3D" id="3.40.930.10">
    <property type="entry name" value="Mannitol-specific EII, Chain A"/>
    <property type="match status" value="1"/>
</dbReference>
<evidence type="ECO:0000256" key="4">
    <source>
        <dbReference type="ARBA" id="ARBA00022553"/>
    </source>
</evidence>
<organism evidence="12 13">
    <name type="scientific">Psittacicella hinzii</name>
    <dbReference type="NCBI Taxonomy" id="2028575"/>
    <lineage>
        <taxon>Bacteria</taxon>
        <taxon>Pseudomonadati</taxon>
        <taxon>Pseudomonadota</taxon>
        <taxon>Gammaproteobacteria</taxon>
        <taxon>Pasteurellales</taxon>
        <taxon>Psittacicellaceae</taxon>
        <taxon>Psittacicella</taxon>
    </lineage>
</organism>
<dbReference type="GO" id="GO:0005737">
    <property type="term" value="C:cytoplasm"/>
    <property type="evidence" value="ECO:0007669"/>
    <property type="project" value="UniProtKB-SubCell"/>
</dbReference>
<comment type="function">
    <text evidence="8">The phosphoenolpyruvate-dependent sugar phosphotransferase system (sugar PTS), a major carbohydrate active transport system, catalyzes the phosphorylation of incoming sugar substrates concomitantly with their translocation across the cell membrane. The enzyme II UlaABC PTS system is involved in ascorbate transport.</text>
</comment>
<sequence length="158" mass="17055">MQVCLIQSLKDNQSILLNQQAADWEQAIKIGTDLLEKSGAITSNYYPTIIKSVKELGPYVILAPGLAMPHARPEDGVNKTAFALVTLETPVLFPGEEDPVSALVTLAGADANSHGNALKQIADLFDDEECDSGVNLDRVLKCSTVEQVLETLNKYANN</sequence>
<proteinExistence type="predicted"/>
<dbReference type="CDD" id="cd00211">
    <property type="entry name" value="PTS_IIA_fru"/>
    <property type="match status" value="1"/>
</dbReference>